<dbReference type="PANTHER" id="PTHR46847">
    <property type="entry name" value="D-ALLOSE-BINDING PERIPLASMIC PROTEIN-RELATED"/>
    <property type="match status" value="1"/>
</dbReference>
<dbReference type="CDD" id="cd01536">
    <property type="entry name" value="PBP1_ABC_sugar_binding-like"/>
    <property type="match status" value="1"/>
</dbReference>
<dbReference type="Proteomes" id="UP000708298">
    <property type="component" value="Unassembled WGS sequence"/>
</dbReference>
<dbReference type="Pfam" id="PF13407">
    <property type="entry name" value="Peripla_BP_4"/>
    <property type="match status" value="1"/>
</dbReference>
<organism evidence="5 6">
    <name type="scientific">Acidisoma silvae</name>
    <dbReference type="NCBI Taxonomy" id="2802396"/>
    <lineage>
        <taxon>Bacteria</taxon>
        <taxon>Pseudomonadati</taxon>
        <taxon>Pseudomonadota</taxon>
        <taxon>Alphaproteobacteria</taxon>
        <taxon>Acetobacterales</taxon>
        <taxon>Acidocellaceae</taxon>
        <taxon>Acidisoma</taxon>
    </lineage>
</organism>
<feature type="domain" description="Periplasmic binding protein" evidence="4">
    <location>
        <begin position="52"/>
        <end position="308"/>
    </location>
</feature>
<evidence type="ECO:0000313" key="5">
    <source>
        <dbReference type="EMBL" id="MCB8877138.1"/>
    </source>
</evidence>
<keyword evidence="3" id="KW-0732">Signal</keyword>
<dbReference type="RefSeq" id="WP_227322792.1">
    <property type="nucleotide sequence ID" value="NZ_JAESVB010000010.1"/>
</dbReference>
<dbReference type="SUPFAM" id="SSF53822">
    <property type="entry name" value="Periplasmic binding protein-like I"/>
    <property type="match status" value="1"/>
</dbReference>
<sequence length="370" mass="39521">MSDQSHRLLQTVRRRGLSLAAVLGLALPLGQIGMMPAKAAPKGSLIIGIDETASEYWAEYTQGAQDIANSLNAKLIVVTSNYQGSQLLAQLGAIFATGCDQCALATDPSSNAFVKAVVHRSAMAEVPIVTIWNRPETIHPWDTDPKYWVAHTSFDGVMSGYYQAQALCKALGGHGQIAAIEGVPSTPPAYQRIAGLKKALAECPGVTLLDTEVGDWQETKAQDIARTWIARYGSKLNGIFASNDAMARGAVAALREKNLNGKIPVTGSDGSKVALDMVKSGDMLVTVWNDPVLQGAVSIAIAHAAAVGDIDPAKLSHAQRDFYLKQEVVDKSNVDHFLELKAHAPVYTYAELKADFWKDSAGQIPVGANK</sequence>
<dbReference type="PANTHER" id="PTHR46847:SF1">
    <property type="entry name" value="D-ALLOSE-BINDING PERIPLASMIC PROTEIN-RELATED"/>
    <property type="match status" value="1"/>
</dbReference>
<evidence type="ECO:0000256" key="1">
    <source>
        <dbReference type="ARBA" id="ARBA00004196"/>
    </source>
</evidence>
<dbReference type="AlphaFoldDB" id="A0A963YU64"/>
<evidence type="ECO:0000256" key="2">
    <source>
        <dbReference type="ARBA" id="ARBA00007639"/>
    </source>
</evidence>
<dbReference type="GO" id="GO:0030313">
    <property type="term" value="C:cell envelope"/>
    <property type="evidence" value="ECO:0007669"/>
    <property type="project" value="UniProtKB-SubCell"/>
</dbReference>
<name>A0A963YU64_9PROT</name>
<keyword evidence="6" id="KW-1185">Reference proteome</keyword>
<protein>
    <submittedName>
        <fullName evidence="5">Sugar ABC transporter substrate-binding protein</fullName>
    </submittedName>
</protein>
<evidence type="ECO:0000259" key="4">
    <source>
        <dbReference type="Pfam" id="PF13407"/>
    </source>
</evidence>
<accession>A0A963YU64</accession>
<dbReference type="InterPro" id="IPR006311">
    <property type="entry name" value="TAT_signal"/>
</dbReference>
<dbReference type="EMBL" id="JAESVB010000010">
    <property type="protein sequence ID" value="MCB8877138.1"/>
    <property type="molecule type" value="Genomic_DNA"/>
</dbReference>
<proteinExistence type="inferred from homology"/>
<dbReference type="InterPro" id="IPR025997">
    <property type="entry name" value="SBP_2_dom"/>
</dbReference>
<gene>
    <name evidence="5" type="ORF">ASILVAE211_18225</name>
</gene>
<comment type="subcellular location">
    <subcellularLocation>
        <location evidence="1">Cell envelope</location>
    </subcellularLocation>
</comment>
<comment type="similarity">
    <text evidence="2">Belongs to the bacterial solute-binding protein 2 family.</text>
</comment>
<dbReference type="GO" id="GO:0030246">
    <property type="term" value="F:carbohydrate binding"/>
    <property type="evidence" value="ECO:0007669"/>
    <property type="project" value="UniProtKB-ARBA"/>
</dbReference>
<evidence type="ECO:0000256" key="3">
    <source>
        <dbReference type="ARBA" id="ARBA00022729"/>
    </source>
</evidence>
<evidence type="ECO:0000313" key="6">
    <source>
        <dbReference type="Proteomes" id="UP000708298"/>
    </source>
</evidence>
<dbReference type="InterPro" id="IPR028082">
    <property type="entry name" value="Peripla_BP_I"/>
</dbReference>
<dbReference type="PROSITE" id="PS51318">
    <property type="entry name" value="TAT"/>
    <property type="match status" value="1"/>
</dbReference>
<dbReference type="Gene3D" id="3.40.50.2300">
    <property type="match status" value="2"/>
</dbReference>
<reference evidence="5" key="1">
    <citation type="journal article" date="2021" name="Microorganisms">
        <title>Acidisoma silvae sp. nov. and Acidisomacellulosilytica sp. nov., Two Acidophilic Bacteria Isolated from Decaying Wood, Hydrolyzing Cellulose and Producing Poly-3-hydroxybutyrate.</title>
        <authorList>
            <person name="Mieszkin S."/>
            <person name="Pouder E."/>
            <person name="Uroz S."/>
            <person name="Simon-Colin C."/>
            <person name="Alain K."/>
        </authorList>
    </citation>
    <scope>NUCLEOTIDE SEQUENCE</scope>
    <source>
        <strain evidence="5">HW T2.11</strain>
    </source>
</reference>
<comment type="caution">
    <text evidence="5">The sequence shown here is derived from an EMBL/GenBank/DDBJ whole genome shotgun (WGS) entry which is preliminary data.</text>
</comment>
<reference evidence="5" key="2">
    <citation type="submission" date="2021-01" db="EMBL/GenBank/DDBJ databases">
        <authorList>
            <person name="Mieszkin S."/>
            <person name="Pouder E."/>
            <person name="Alain K."/>
        </authorList>
    </citation>
    <scope>NUCLEOTIDE SEQUENCE</scope>
    <source>
        <strain evidence="5">HW T2.11</strain>
    </source>
</reference>